<comment type="caution">
    <text evidence="6">The sequence shown here is derived from an EMBL/GenBank/DDBJ whole genome shotgun (WGS) entry which is preliminary data.</text>
</comment>
<dbReference type="Gene3D" id="3.90.20.20">
    <property type="match status" value="1"/>
</dbReference>
<accession>A0ABQ8TRN7</accession>
<keyword evidence="2 3" id="KW-0143">Chaperone</keyword>
<dbReference type="Gene3D" id="2.30.22.10">
    <property type="entry name" value="Head domain of nucleotide exchange factor GrpE"/>
    <property type="match status" value="1"/>
</dbReference>
<dbReference type="PANTHER" id="PTHR21237">
    <property type="entry name" value="GRPE PROTEIN"/>
    <property type="match status" value="1"/>
</dbReference>
<evidence type="ECO:0000256" key="2">
    <source>
        <dbReference type="ARBA" id="ARBA00023186"/>
    </source>
</evidence>
<dbReference type="InterPro" id="IPR009012">
    <property type="entry name" value="GrpE_head"/>
</dbReference>
<dbReference type="Proteomes" id="UP001148838">
    <property type="component" value="Unassembled WGS sequence"/>
</dbReference>
<dbReference type="Pfam" id="PF01025">
    <property type="entry name" value="GrpE"/>
    <property type="match status" value="1"/>
</dbReference>
<dbReference type="SUPFAM" id="SSF51064">
    <property type="entry name" value="Head domain of nucleotide exchange factor GrpE"/>
    <property type="match status" value="1"/>
</dbReference>
<evidence type="ECO:0000256" key="4">
    <source>
        <dbReference type="RuleBase" id="RU004478"/>
    </source>
</evidence>
<dbReference type="PROSITE" id="PS01071">
    <property type="entry name" value="GRPE"/>
    <property type="match status" value="1"/>
</dbReference>
<dbReference type="InterPro" id="IPR013805">
    <property type="entry name" value="GrpE_CC"/>
</dbReference>
<reference evidence="6 7" key="1">
    <citation type="journal article" date="2022" name="Allergy">
        <title>Genome assembly and annotation of Periplaneta americana reveal a comprehensive cockroach allergen profile.</title>
        <authorList>
            <person name="Wang L."/>
            <person name="Xiong Q."/>
            <person name="Saelim N."/>
            <person name="Wang L."/>
            <person name="Nong W."/>
            <person name="Wan A.T."/>
            <person name="Shi M."/>
            <person name="Liu X."/>
            <person name="Cao Q."/>
            <person name="Hui J.H.L."/>
            <person name="Sookrung N."/>
            <person name="Leung T.F."/>
            <person name="Tungtrongchitr A."/>
            <person name="Tsui S.K.W."/>
        </authorList>
    </citation>
    <scope>NUCLEOTIDE SEQUENCE [LARGE SCALE GENOMIC DNA]</scope>
    <source>
        <strain evidence="6">PWHHKU_190912</strain>
    </source>
</reference>
<dbReference type="HAMAP" id="MF_01151">
    <property type="entry name" value="GrpE"/>
    <property type="match status" value="1"/>
</dbReference>
<gene>
    <name evidence="6" type="ORF">ANN_00350</name>
</gene>
<evidence type="ECO:0000313" key="7">
    <source>
        <dbReference type="Proteomes" id="UP001148838"/>
    </source>
</evidence>
<comment type="function">
    <text evidence="3">Essential component of the PAM complex, a complex required for the translocation of transit peptide-containing proteins from the inner membrane into the mitochondrial matrix in an ATP-dependent manner.</text>
</comment>
<evidence type="ECO:0000256" key="3">
    <source>
        <dbReference type="RuleBase" id="RU000640"/>
    </source>
</evidence>
<feature type="compositionally biased region" description="Polar residues" evidence="5">
    <location>
        <begin position="103"/>
        <end position="112"/>
    </location>
</feature>
<comment type="similarity">
    <text evidence="1 4">Belongs to the GrpE family.</text>
</comment>
<evidence type="ECO:0000256" key="1">
    <source>
        <dbReference type="ARBA" id="ARBA00009054"/>
    </source>
</evidence>
<feature type="region of interest" description="Disordered" evidence="5">
    <location>
        <begin position="103"/>
        <end position="135"/>
    </location>
</feature>
<dbReference type="CDD" id="cd00446">
    <property type="entry name" value="GrpE"/>
    <property type="match status" value="1"/>
</dbReference>
<proteinExistence type="inferred from homology"/>
<sequence length="296" mass="33335">MKSLVYETAVETAEDLVARVVVATGEIADTPGVIERVYQNIIRRYNACNEVVPSGRQPPILRLFLLRGGSKCKRCNGLSYNIGKYGTARCHAQTTFLNQWPSSQRSMSAVTSEETKQNSDTTSSESENENKLRVENENLTKEIDLLTEKKLELDDKYKRALADSENRRRRLMKQVEDAKLFGIQGFCKDLLEVADILGKATESVPKEEVRESNPHLKNLYEGLTMMEAQLHQVYKRHGLIPVNPIEEKFDPNLHEALFQQDVQGKEPGAVVVVSKIGYKLHERVIRPALVGVAKGP</sequence>
<evidence type="ECO:0000313" key="6">
    <source>
        <dbReference type="EMBL" id="KAJ4448958.1"/>
    </source>
</evidence>
<comment type="subcellular location">
    <subcellularLocation>
        <location evidence="3">Mitochondrion matrix</location>
    </subcellularLocation>
</comment>
<dbReference type="PANTHER" id="PTHR21237:SF23">
    <property type="entry name" value="GRPE PROTEIN HOMOLOG, MITOCHONDRIAL"/>
    <property type="match status" value="1"/>
</dbReference>
<protein>
    <recommendedName>
        <fullName evidence="3">GrpE protein homolog</fullName>
    </recommendedName>
</protein>
<organism evidence="6 7">
    <name type="scientific">Periplaneta americana</name>
    <name type="common">American cockroach</name>
    <name type="synonym">Blatta americana</name>
    <dbReference type="NCBI Taxonomy" id="6978"/>
    <lineage>
        <taxon>Eukaryota</taxon>
        <taxon>Metazoa</taxon>
        <taxon>Ecdysozoa</taxon>
        <taxon>Arthropoda</taxon>
        <taxon>Hexapoda</taxon>
        <taxon>Insecta</taxon>
        <taxon>Pterygota</taxon>
        <taxon>Neoptera</taxon>
        <taxon>Polyneoptera</taxon>
        <taxon>Dictyoptera</taxon>
        <taxon>Blattodea</taxon>
        <taxon>Blattoidea</taxon>
        <taxon>Blattidae</taxon>
        <taxon>Blattinae</taxon>
        <taxon>Periplaneta</taxon>
    </lineage>
</organism>
<dbReference type="SUPFAM" id="SSF58014">
    <property type="entry name" value="Coiled-coil domain of nucleotide exchange factor GrpE"/>
    <property type="match status" value="1"/>
</dbReference>
<dbReference type="PRINTS" id="PR00773">
    <property type="entry name" value="GRPEPROTEIN"/>
</dbReference>
<keyword evidence="7" id="KW-1185">Reference proteome</keyword>
<name>A0ABQ8TRN7_PERAM</name>
<dbReference type="EMBL" id="JAJSOF020000003">
    <property type="protein sequence ID" value="KAJ4448958.1"/>
    <property type="molecule type" value="Genomic_DNA"/>
</dbReference>
<dbReference type="InterPro" id="IPR000740">
    <property type="entry name" value="GrpE"/>
</dbReference>
<keyword evidence="3" id="KW-0496">Mitochondrion</keyword>
<evidence type="ECO:0000256" key="5">
    <source>
        <dbReference type="SAM" id="MobiDB-lite"/>
    </source>
</evidence>